<dbReference type="EMBL" id="JACJFM010000106">
    <property type="protein sequence ID" value="MBB1489697.1"/>
    <property type="molecule type" value="Genomic_DNA"/>
</dbReference>
<dbReference type="Proteomes" id="UP000565262">
    <property type="component" value="Unassembled WGS sequence"/>
</dbReference>
<sequence length="96" mass="10956">VTDLLNSVQIKWLATKIGFEKVIMKQNKLIGYFITDQQSSFYQSSNFTKVLQFVQTHSQSCKMKEKQTRNGLRLLLTFDGITSVEQALEALKPIVA</sequence>
<dbReference type="SUPFAM" id="SSF143517">
    <property type="entry name" value="TRCF domain-like"/>
    <property type="match status" value="1"/>
</dbReference>
<comment type="caution">
    <text evidence="1">The sequence shown here is derived from an EMBL/GenBank/DDBJ whole genome shotgun (WGS) entry which is preliminary data.</text>
</comment>
<keyword evidence="2" id="KW-1185">Reference proteome</keyword>
<proteinExistence type="predicted"/>
<name>A0A839IZA8_9GAMM</name>
<dbReference type="Gene3D" id="3.90.1150.50">
    <property type="entry name" value="Transcription-repair-coupling factor, D7 domain"/>
    <property type="match status" value="1"/>
</dbReference>
<evidence type="ECO:0000313" key="1">
    <source>
        <dbReference type="EMBL" id="MBB1489697.1"/>
    </source>
</evidence>
<organism evidence="1 2">
    <name type="scientific">Oceanospirillum sediminis</name>
    <dbReference type="NCBI Taxonomy" id="2760088"/>
    <lineage>
        <taxon>Bacteria</taxon>
        <taxon>Pseudomonadati</taxon>
        <taxon>Pseudomonadota</taxon>
        <taxon>Gammaproteobacteria</taxon>
        <taxon>Oceanospirillales</taxon>
        <taxon>Oceanospirillaceae</taxon>
        <taxon>Oceanospirillum</taxon>
    </lineage>
</organism>
<protein>
    <submittedName>
        <fullName evidence="1">Uncharacterized protein</fullName>
    </submittedName>
</protein>
<accession>A0A839IZA8</accession>
<dbReference type="AlphaFoldDB" id="A0A839IZA8"/>
<evidence type="ECO:0000313" key="2">
    <source>
        <dbReference type="Proteomes" id="UP000565262"/>
    </source>
</evidence>
<gene>
    <name evidence="1" type="ORF">H4O21_24110</name>
</gene>
<feature type="non-terminal residue" evidence="1">
    <location>
        <position position="1"/>
    </location>
</feature>
<dbReference type="InterPro" id="IPR037235">
    <property type="entry name" value="TRCF-like_C_D7"/>
</dbReference>
<reference evidence="1 2" key="1">
    <citation type="submission" date="2020-08" db="EMBL/GenBank/DDBJ databases">
        <title>Oceanospirillum sp. nov. isolated from marine sediment.</title>
        <authorList>
            <person name="Ji X."/>
        </authorList>
    </citation>
    <scope>NUCLEOTIDE SEQUENCE [LARGE SCALE GENOMIC DNA]</scope>
    <source>
        <strain evidence="1 2">D5</strain>
    </source>
</reference>